<sequence length="268" mass="29780">MLENWTSGDSNLTSEMVLQVLSRCPQLRTCQLLVNADFDSSRVGQPALELPFLHTFDLRYSGPLSPVVREICCCISFPKLRDLKLRGKTSDFTSTSCAPFLAAAPCLDTLAINIEIFSTSLVHFLRALPPALRSLEINGVHQPWSHYNYNEIFDDDILDVLIPSPDVPTPSCPGLEVLDLKYPCAISDQGLLRFIRSRTMKGVAVSFNYGMELDVRGELQSLLQHGLHLDLKYHEPPPLFALSPRKGIRHGLTLIASGADEDEESGEE</sequence>
<keyword evidence="2" id="KW-1185">Reference proteome</keyword>
<dbReference type="Gene3D" id="3.80.10.10">
    <property type="entry name" value="Ribonuclease Inhibitor"/>
    <property type="match status" value="1"/>
</dbReference>
<comment type="caution">
    <text evidence="1">The sequence shown here is derived from an EMBL/GenBank/DDBJ whole genome shotgun (WGS) entry which is preliminary data.</text>
</comment>
<name>A0AAD7DRH0_MYCRO</name>
<evidence type="ECO:0000313" key="2">
    <source>
        <dbReference type="Proteomes" id="UP001221757"/>
    </source>
</evidence>
<dbReference type="SUPFAM" id="SSF52047">
    <property type="entry name" value="RNI-like"/>
    <property type="match status" value="1"/>
</dbReference>
<dbReference type="Proteomes" id="UP001221757">
    <property type="component" value="Unassembled WGS sequence"/>
</dbReference>
<gene>
    <name evidence="1" type="ORF">B0H17DRAFT_1197030</name>
</gene>
<protein>
    <submittedName>
        <fullName evidence="1">Uncharacterized protein</fullName>
    </submittedName>
</protein>
<reference evidence="1" key="1">
    <citation type="submission" date="2023-03" db="EMBL/GenBank/DDBJ databases">
        <title>Massive genome expansion in bonnet fungi (Mycena s.s.) driven by repeated elements and novel gene families across ecological guilds.</title>
        <authorList>
            <consortium name="Lawrence Berkeley National Laboratory"/>
            <person name="Harder C.B."/>
            <person name="Miyauchi S."/>
            <person name="Viragh M."/>
            <person name="Kuo A."/>
            <person name="Thoen E."/>
            <person name="Andreopoulos B."/>
            <person name="Lu D."/>
            <person name="Skrede I."/>
            <person name="Drula E."/>
            <person name="Henrissat B."/>
            <person name="Morin E."/>
            <person name="Kohler A."/>
            <person name="Barry K."/>
            <person name="LaButti K."/>
            <person name="Morin E."/>
            <person name="Salamov A."/>
            <person name="Lipzen A."/>
            <person name="Mereny Z."/>
            <person name="Hegedus B."/>
            <person name="Baldrian P."/>
            <person name="Stursova M."/>
            <person name="Weitz H."/>
            <person name="Taylor A."/>
            <person name="Grigoriev I.V."/>
            <person name="Nagy L.G."/>
            <person name="Martin F."/>
            <person name="Kauserud H."/>
        </authorList>
    </citation>
    <scope>NUCLEOTIDE SEQUENCE</scope>
    <source>
        <strain evidence="1">CBHHK067</strain>
    </source>
</reference>
<dbReference type="InterPro" id="IPR032675">
    <property type="entry name" value="LRR_dom_sf"/>
</dbReference>
<accession>A0AAD7DRH0</accession>
<dbReference type="EMBL" id="JARKIE010000027">
    <property type="protein sequence ID" value="KAJ7698039.1"/>
    <property type="molecule type" value="Genomic_DNA"/>
</dbReference>
<organism evidence="1 2">
    <name type="scientific">Mycena rosella</name>
    <name type="common">Pink bonnet</name>
    <name type="synonym">Agaricus rosellus</name>
    <dbReference type="NCBI Taxonomy" id="1033263"/>
    <lineage>
        <taxon>Eukaryota</taxon>
        <taxon>Fungi</taxon>
        <taxon>Dikarya</taxon>
        <taxon>Basidiomycota</taxon>
        <taxon>Agaricomycotina</taxon>
        <taxon>Agaricomycetes</taxon>
        <taxon>Agaricomycetidae</taxon>
        <taxon>Agaricales</taxon>
        <taxon>Marasmiineae</taxon>
        <taxon>Mycenaceae</taxon>
        <taxon>Mycena</taxon>
    </lineage>
</organism>
<proteinExistence type="predicted"/>
<evidence type="ECO:0000313" key="1">
    <source>
        <dbReference type="EMBL" id="KAJ7698039.1"/>
    </source>
</evidence>
<dbReference type="AlphaFoldDB" id="A0AAD7DRH0"/>